<dbReference type="Pfam" id="PF20434">
    <property type="entry name" value="BD-FAE"/>
    <property type="match status" value="1"/>
</dbReference>
<evidence type="ECO:0000256" key="2">
    <source>
        <dbReference type="SAM" id="SignalP"/>
    </source>
</evidence>
<dbReference type="InterPro" id="IPR050300">
    <property type="entry name" value="GDXG_lipolytic_enzyme"/>
</dbReference>
<protein>
    <recommendedName>
        <fullName evidence="3">BD-FAE-like domain-containing protein</fullName>
    </recommendedName>
</protein>
<dbReference type="InterPro" id="IPR049492">
    <property type="entry name" value="BD-FAE-like_dom"/>
</dbReference>
<evidence type="ECO:0000313" key="4">
    <source>
        <dbReference type="EMBL" id="KIU30236.1"/>
    </source>
</evidence>
<keyword evidence="1" id="KW-0378">Hydrolase</keyword>
<evidence type="ECO:0000313" key="5">
    <source>
        <dbReference type="Proteomes" id="UP000033203"/>
    </source>
</evidence>
<reference evidence="4 5" key="1">
    <citation type="submission" date="2015-01" db="EMBL/GenBank/DDBJ databases">
        <title>Genome of Sphingomonas taxi strain 30a.</title>
        <authorList>
            <person name="Eevers N."/>
            <person name="Van Hamme J."/>
            <person name="Bottos E."/>
            <person name="Weyens N."/>
            <person name="Vangronsveld J."/>
        </authorList>
    </citation>
    <scope>NUCLEOTIDE SEQUENCE [LARGE SCALE GENOMIC DNA]</scope>
    <source>
        <strain evidence="4 5">30a</strain>
    </source>
</reference>
<dbReference type="AlphaFoldDB" id="A0A0D1MSD4"/>
<dbReference type="Gene3D" id="3.40.50.1820">
    <property type="entry name" value="alpha/beta hydrolase"/>
    <property type="match status" value="1"/>
</dbReference>
<dbReference type="PANTHER" id="PTHR48081">
    <property type="entry name" value="AB HYDROLASE SUPERFAMILY PROTEIN C4A8.06C"/>
    <property type="match status" value="1"/>
</dbReference>
<name>A0A0D1MSD4_9SPHN</name>
<dbReference type="GO" id="GO:0016787">
    <property type="term" value="F:hydrolase activity"/>
    <property type="evidence" value="ECO:0007669"/>
    <property type="project" value="UniProtKB-KW"/>
</dbReference>
<comment type="caution">
    <text evidence="4">The sequence shown here is derived from an EMBL/GenBank/DDBJ whole genome shotgun (WGS) entry which is preliminary data.</text>
</comment>
<gene>
    <name evidence="4" type="ORF">SR41_01020</name>
</gene>
<dbReference type="PANTHER" id="PTHR48081:SF6">
    <property type="entry name" value="PEPTIDASE S9 PROLYL OLIGOPEPTIDASE CATALYTIC DOMAIN-CONTAINING PROTEIN"/>
    <property type="match status" value="1"/>
</dbReference>
<sequence length="322" mass="33882">MPLDRRTLIAAGLSLAATPRVALATPAVSRFPIWPATPPGMPTPPVVDNFVLRAPEGPADNIAWPHVATPMLTVCPATKPTGAAVLLIPGGGYARVAVGREPSAVARWLAAQGVTAFDLLYRLPHDEWAAGPDAPLQDAQRALRVIRSRAREWGIDPTNIAAMGFSAGGHLAARLASQSALKTYAPVDGADTQPTTIKTVGLFFPVITMTQPFAHAQSKRELLGKAPDAATVARYSAELNLPADMPPTFLGHAADDPVVPVANSIAMFQAVHALPRPAELHIVETGGHGPRLIGADGKPHPWLARFATFAHRHGLNIPGDDA</sequence>
<dbReference type="SUPFAM" id="SSF53474">
    <property type="entry name" value="alpha/beta-Hydrolases"/>
    <property type="match status" value="1"/>
</dbReference>
<accession>A0A0D1MSD4</accession>
<feature type="chain" id="PRO_5002233677" description="BD-FAE-like domain-containing protein" evidence="2">
    <location>
        <begin position="25"/>
        <end position="322"/>
    </location>
</feature>
<evidence type="ECO:0000259" key="3">
    <source>
        <dbReference type="Pfam" id="PF20434"/>
    </source>
</evidence>
<dbReference type="PATRIC" id="fig|1549858.7.peg.3827"/>
<proteinExistence type="predicted"/>
<keyword evidence="2" id="KW-0732">Signal</keyword>
<dbReference type="Proteomes" id="UP000033203">
    <property type="component" value="Unassembled WGS sequence"/>
</dbReference>
<organism evidence="4 5">
    <name type="scientific">Sphingomonas melonis</name>
    <dbReference type="NCBI Taxonomy" id="152682"/>
    <lineage>
        <taxon>Bacteria</taxon>
        <taxon>Pseudomonadati</taxon>
        <taxon>Pseudomonadota</taxon>
        <taxon>Alphaproteobacteria</taxon>
        <taxon>Sphingomonadales</taxon>
        <taxon>Sphingomonadaceae</taxon>
        <taxon>Sphingomonas</taxon>
    </lineage>
</organism>
<feature type="signal peptide" evidence="2">
    <location>
        <begin position="1"/>
        <end position="24"/>
    </location>
</feature>
<dbReference type="EMBL" id="JXTP01000006">
    <property type="protein sequence ID" value="KIU30236.1"/>
    <property type="molecule type" value="Genomic_DNA"/>
</dbReference>
<feature type="domain" description="BD-FAE-like" evidence="3">
    <location>
        <begin position="82"/>
        <end position="269"/>
    </location>
</feature>
<dbReference type="InterPro" id="IPR029058">
    <property type="entry name" value="AB_hydrolase_fold"/>
</dbReference>
<evidence type="ECO:0000256" key="1">
    <source>
        <dbReference type="ARBA" id="ARBA00022801"/>
    </source>
</evidence>